<feature type="region of interest" description="Disordered" evidence="2">
    <location>
        <begin position="36"/>
        <end position="59"/>
    </location>
</feature>
<feature type="signal peptide" evidence="3">
    <location>
        <begin position="1"/>
        <end position="18"/>
    </location>
</feature>
<dbReference type="PANTHER" id="PTHR47466:SF1">
    <property type="entry name" value="METALLOPROTEASE MEP1 (AFU_ORTHOLOGUE AFUA_1G07730)-RELATED"/>
    <property type="match status" value="1"/>
</dbReference>
<reference evidence="4 5" key="1">
    <citation type="submission" date="2016-10" db="EMBL/GenBank/DDBJ databases">
        <title>Arsenicibacter rosenii gen. nov., sp. nov., an efficient arsenic-methylating bacterium isolated from an arsenic-contaminated paddy soil.</title>
        <authorList>
            <person name="Huang K."/>
        </authorList>
    </citation>
    <scope>NUCLEOTIDE SEQUENCE [LARGE SCALE GENOMIC DNA]</scope>
    <source>
        <strain evidence="4 5">SM-1</strain>
    </source>
</reference>
<evidence type="ECO:0000256" key="3">
    <source>
        <dbReference type="SAM" id="SignalP"/>
    </source>
</evidence>
<proteinExistence type="inferred from homology"/>
<dbReference type="GO" id="GO:0008237">
    <property type="term" value="F:metallopeptidase activity"/>
    <property type="evidence" value="ECO:0007669"/>
    <property type="project" value="InterPro"/>
</dbReference>
<dbReference type="Proteomes" id="UP000181790">
    <property type="component" value="Unassembled WGS sequence"/>
</dbReference>
<keyword evidence="3" id="KW-0732">Signal</keyword>
<gene>
    <name evidence="4" type="ORF">BLX24_26900</name>
</gene>
<name>A0A1S2VB81_9BACT</name>
<evidence type="ECO:0000313" key="4">
    <source>
        <dbReference type="EMBL" id="OIN55981.1"/>
    </source>
</evidence>
<keyword evidence="5" id="KW-1185">Reference proteome</keyword>
<protein>
    <submittedName>
        <fullName evidence="4">Uncharacterized protein</fullName>
    </submittedName>
</protein>
<dbReference type="AlphaFoldDB" id="A0A1S2VB81"/>
<dbReference type="EMBL" id="MORL01000030">
    <property type="protein sequence ID" value="OIN55981.1"/>
    <property type="molecule type" value="Genomic_DNA"/>
</dbReference>
<dbReference type="Pfam" id="PF13582">
    <property type="entry name" value="Reprolysin_3"/>
    <property type="match status" value="1"/>
</dbReference>
<evidence type="ECO:0000256" key="2">
    <source>
        <dbReference type="SAM" id="MobiDB-lite"/>
    </source>
</evidence>
<organism evidence="4 5">
    <name type="scientific">Arsenicibacter rosenii</name>
    <dbReference type="NCBI Taxonomy" id="1750698"/>
    <lineage>
        <taxon>Bacteria</taxon>
        <taxon>Pseudomonadati</taxon>
        <taxon>Bacteroidota</taxon>
        <taxon>Cytophagia</taxon>
        <taxon>Cytophagales</taxon>
        <taxon>Spirosomataceae</taxon>
        <taxon>Arsenicibacter</taxon>
    </lineage>
</organism>
<comment type="similarity">
    <text evidence="1">Belongs to the peptidase M43B family.</text>
</comment>
<dbReference type="RefSeq" id="WP_071506336.1">
    <property type="nucleotide sequence ID" value="NZ_MORL01000030.1"/>
</dbReference>
<dbReference type="SUPFAM" id="SSF55486">
    <property type="entry name" value="Metalloproteases ('zincins'), catalytic domain"/>
    <property type="match status" value="1"/>
</dbReference>
<evidence type="ECO:0000256" key="1">
    <source>
        <dbReference type="ARBA" id="ARBA00008721"/>
    </source>
</evidence>
<feature type="chain" id="PRO_5010380084" evidence="3">
    <location>
        <begin position="19"/>
        <end position="402"/>
    </location>
</feature>
<dbReference type="OrthoDB" id="6278496at2"/>
<accession>A0A1S2VB81</accession>
<dbReference type="PANTHER" id="PTHR47466">
    <property type="match status" value="1"/>
</dbReference>
<sequence length="402" mass="44622">MKTIWILLWLSSALTSFAQVVTPPNVTEPVQRFGQLSKPEQGGGPVPGCGTRPKKPLTPIPPDRQARIAQKSGALPYCVKVVLTVFADNDGSSRASTDADQLRQFNAMVNFYRPHNICFVLMGIRQINNSDLNIQDSSEEDELTPFLLANVFNIFTHKEVYTDGKRIGGTAYDIPNTGAYVSLDQGNVSNASDNSTMAHEVGHAFGLLHTFERHPWDPLHGTESVERNPDADCWDCDVDGDYVCDTPADPDQDEDDVRYLRNNTTIPADGCRYMGNRRDECDVPYVPQTYNIMSYGRPDCISLFTNGQGARMRYYLAEETDFAPVLAPEALYMPLFFSQTYASGSFVGVSRDVYTLGEYYPLRVQQTATFTVYSKRIVVKPGTRFSPGSGGRVQLTGNPNCP</sequence>
<comment type="caution">
    <text evidence="4">The sequence shown here is derived from an EMBL/GenBank/DDBJ whole genome shotgun (WGS) entry which is preliminary data.</text>
</comment>
<dbReference type="InterPro" id="IPR024079">
    <property type="entry name" value="MetalloPept_cat_dom_sf"/>
</dbReference>
<dbReference type="Gene3D" id="3.40.390.10">
    <property type="entry name" value="Collagenase (Catalytic Domain)"/>
    <property type="match status" value="1"/>
</dbReference>
<evidence type="ECO:0000313" key="5">
    <source>
        <dbReference type="Proteomes" id="UP000181790"/>
    </source>
</evidence>